<accession>A0A8K1YTU8</accession>
<evidence type="ECO:0000256" key="1">
    <source>
        <dbReference type="SAM" id="SignalP"/>
    </source>
</evidence>
<dbReference type="InterPro" id="IPR001507">
    <property type="entry name" value="ZP_dom"/>
</dbReference>
<feature type="signal peptide" evidence="1">
    <location>
        <begin position="1"/>
        <end position="21"/>
    </location>
</feature>
<proteinExistence type="evidence at transcript level"/>
<reference evidence="3" key="1">
    <citation type="submission" date="2021-08" db="EMBL/GenBank/DDBJ databases">
        <title>Proteotranscriptomics reveals the secretory dynamics of teratocytes, master regulators of parasitization by the endoparasitoid wasp Cotesia flavipes.</title>
        <authorList>
            <person name="Pinto C.G."/>
            <person name="Walker A.A."/>
            <person name="Robinson S."/>
            <person name="King G.F."/>
            <person name="Rossi G.D."/>
        </authorList>
    </citation>
    <scope>NUCLEOTIDE SEQUENCE</scope>
</reference>
<protein>
    <submittedName>
        <fullName evidence="3">Teratocyte uncharacterized II</fullName>
    </submittedName>
</protein>
<dbReference type="EMBL" id="MZ746729">
    <property type="protein sequence ID" value="UEP64322.1"/>
    <property type="molecule type" value="mRNA"/>
</dbReference>
<evidence type="ECO:0000259" key="2">
    <source>
        <dbReference type="PROSITE" id="PS51034"/>
    </source>
</evidence>
<sequence length="122" mass="13742">MVSYQLTALISLVVVCACTNAFKFEVPKCSIQSFCGRDNVIVKIVPEKPFNGLITTDVQSPECKRRFTIKNESILFDVNLKNCTLGSDTFVLYVYNYITLIEDFGYLGPALISHKVNCKEMN</sequence>
<organism evidence="3">
    <name type="scientific">Cotesia flavipes</name>
    <name type="common">Parasitic wasp</name>
    <name type="synonym">Apanteles flavipes</name>
    <dbReference type="NCBI Taxonomy" id="89805"/>
    <lineage>
        <taxon>Eukaryota</taxon>
        <taxon>Metazoa</taxon>
        <taxon>Ecdysozoa</taxon>
        <taxon>Arthropoda</taxon>
        <taxon>Hexapoda</taxon>
        <taxon>Insecta</taxon>
        <taxon>Pterygota</taxon>
        <taxon>Neoptera</taxon>
        <taxon>Endopterygota</taxon>
        <taxon>Hymenoptera</taxon>
        <taxon>Apocrita</taxon>
        <taxon>Ichneumonoidea</taxon>
        <taxon>Braconidae</taxon>
        <taxon>Microgastrinae</taxon>
        <taxon>Cotesia</taxon>
    </lineage>
</organism>
<keyword evidence="1" id="KW-0732">Signal</keyword>
<feature type="domain" description="ZP" evidence="2">
    <location>
        <begin position="34"/>
        <end position="122"/>
    </location>
</feature>
<dbReference type="PROSITE" id="PS51034">
    <property type="entry name" value="ZP_2"/>
    <property type="match status" value="1"/>
</dbReference>
<name>A0A8K1YTU8_COTFL</name>
<evidence type="ECO:0000313" key="3">
    <source>
        <dbReference type="EMBL" id="UEP64322.1"/>
    </source>
</evidence>
<dbReference type="AlphaFoldDB" id="A0A8K1YTU8"/>
<feature type="chain" id="PRO_5035445443" evidence="1">
    <location>
        <begin position="22"/>
        <end position="122"/>
    </location>
</feature>